<protein>
    <submittedName>
        <fullName evidence="1">Uncharacterized protein</fullName>
    </submittedName>
</protein>
<dbReference type="Proteomes" id="UP000324897">
    <property type="component" value="Unassembled WGS sequence"/>
</dbReference>
<dbReference type="AlphaFoldDB" id="A0A5J9UFE8"/>
<evidence type="ECO:0000313" key="1">
    <source>
        <dbReference type="EMBL" id="TVU21981.1"/>
    </source>
</evidence>
<gene>
    <name evidence="1" type="ORF">EJB05_31653</name>
</gene>
<dbReference type="Gramene" id="TVU21981">
    <property type="protein sequence ID" value="TVU21981"/>
    <property type="gene ID" value="EJB05_31653"/>
</dbReference>
<proteinExistence type="predicted"/>
<reference evidence="1 2" key="1">
    <citation type="journal article" date="2019" name="Sci. Rep.">
        <title>A high-quality genome of Eragrostis curvula grass provides insights into Poaceae evolution and supports new strategies to enhance forage quality.</title>
        <authorList>
            <person name="Carballo J."/>
            <person name="Santos B.A.C.M."/>
            <person name="Zappacosta D."/>
            <person name="Garbus I."/>
            <person name="Selva J.P."/>
            <person name="Gallo C.A."/>
            <person name="Diaz A."/>
            <person name="Albertini E."/>
            <person name="Caccamo M."/>
            <person name="Echenique V."/>
        </authorList>
    </citation>
    <scope>NUCLEOTIDE SEQUENCE [LARGE SCALE GENOMIC DNA]</scope>
    <source>
        <strain evidence="2">cv. Victoria</strain>
        <tissue evidence="1">Leaf</tissue>
    </source>
</reference>
<name>A0A5J9UFE8_9POAL</name>
<feature type="non-terminal residue" evidence="1">
    <location>
        <position position="1"/>
    </location>
</feature>
<keyword evidence="2" id="KW-1185">Reference proteome</keyword>
<organism evidence="1 2">
    <name type="scientific">Eragrostis curvula</name>
    <name type="common">weeping love grass</name>
    <dbReference type="NCBI Taxonomy" id="38414"/>
    <lineage>
        <taxon>Eukaryota</taxon>
        <taxon>Viridiplantae</taxon>
        <taxon>Streptophyta</taxon>
        <taxon>Embryophyta</taxon>
        <taxon>Tracheophyta</taxon>
        <taxon>Spermatophyta</taxon>
        <taxon>Magnoliopsida</taxon>
        <taxon>Liliopsida</taxon>
        <taxon>Poales</taxon>
        <taxon>Poaceae</taxon>
        <taxon>PACMAD clade</taxon>
        <taxon>Chloridoideae</taxon>
        <taxon>Eragrostideae</taxon>
        <taxon>Eragrostidinae</taxon>
        <taxon>Eragrostis</taxon>
    </lineage>
</organism>
<comment type="caution">
    <text evidence="1">The sequence shown here is derived from an EMBL/GenBank/DDBJ whole genome shotgun (WGS) entry which is preliminary data.</text>
</comment>
<sequence>MKHGMSEQFCHSPNQPFPFIAPQRGVDGRYASVSRASSSLQLAPGNSTIGWSSSPTASSFGRRLVVAAGR</sequence>
<accession>A0A5J9UFE8</accession>
<evidence type="ECO:0000313" key="2">
    <source>
        <dbReference type="Proteomes" id="UP000324897"/>
    </source>
</evidence>
<dbReference type="EMBL" id="RWGY01000026">
    <property type="protein sequence ID" value="TVU21981.1"/>
    <property type="molecule type" value="Genomic_DNA"/>
</dbReference>